<dbReference type="Pfam" id="PF00232">
    <property type="entry name" value="Glyco_hydro_1"/>
    <property type="match status" value="4"/>
</dbReference>
<name>A0A498IPV7_MALDO</name>
<evidence type="ECO:0000313" key="5">
    <source>
        <dbReference type="Proteomes" id="UP000290289"/>
    </source>
</evidence>
<organism evidence="4 5">
    <name type="scientific">Malus domestica</name>
    <name type="common">Apple</name>
    <name type="synonym">Pyrus malus</name>
    <dbReference type="NCBI Taxonomy" id="3750"/>
    <lineage>
        <taxon>Eukaryota</taxon>
        <taxon>Viridiplantae</taxon>
        <taxon>Streptophyta</taxon>
        <taxon>Embryophyta</taxon>
        <taxon>Tracheophyta</taxon>
        <taxon>Spermatophyta</taxon>
        <taxon>Magnoliopsida</taxon>
        <taxon>eudicotyledons</taxon>
        <taxon>Gunneridae</taxon>
        <taxon>Pentapetalae</taxon>
        <taxon>rosids</taxon>
        <taxon>fabids</taxon>
        <taxon>Rosales</taxon>
        <taxon>Rosaceae</taxon>
        <taxon>Amygdaloideae</taxon>
        <taxon>Maleae</taxon>
        <taxon>Malus</taxon>
    </lineage>
</organism>
<proteinExistence type="inferred from homology"/>
<sequence length="889" mass="101738">MPRRAKTSLDHQKPLVMAMKLDSLLLAVLFIIGIALTNAKKSPVIPSRYSTTSLNRTSFPRGFIFGSASSAYQYEGAWNQGGRKPSIWDNYTHQYPERINGSTTGDVAADQYHRYKEDVGIMKNMGLDAYRLSISWSRVLPNGKLSGGVNQEGIKYYNNLINALLSRGDTAAHNHFRDFAEICYKAFGDRVKHWMTLNEPWTYAVNGYAEGAFAPGRCSAWMERNCTGGDSGTEPYLVAHNFLLAHAAAVKLYRYKYQKIQRGVIGMALGVHWFMEPLTSGSYPHTMKVLVGKRLPVFTAEQSKLIKGSYDFIGINYYTTHYSSYAPHNNSLNASYLTDARVFQSPLHNGVPIGPPGASSWLYVYPKGLQELLVYTKKNYQNPLIYITENGIDEWNDPTLSLEKSLNDTHRIDYIYQHLDYLNRAIKDGVNVKGYFSWSLLDNFEWSAGYTVRFVTSRAINQSHFGTTCDTGVLKRSSFPAGFIFGAASAAYQYEGAANEDGRGPSIWDAFTHKYPGRIADGSNGDVATDQYHRYKEDVQIMKEMGFDAYRFSISWTRLLPSLKPFVTIFHWDAPQALQDEYGGFVSPRIVEHFRDFADLCFREFGDKVKHWITLNEPWSYTTHGYVEGKFPPSRKSGTEPYLVAHNLLLSHAAAVKSYREKYQDKDAAQRALEFMFGWFMDPLTHGHYPHSMRSLVQNRLPKFTKEQSKMLKGSFDFLGVNYYTAYYAANAPPPNARNPNYTTDYRANLLTERNGVPIGPETPSDWLHVYPRGIRELLLYIKRTYKDPLIYITENGIDESNDPKLPLKDALVDNQRIDYYDRHFDYLHTAIFKDGVNVKGFFAWSLFDNFEWELGYTVRFGINYVDFKDGMKRYSKLSACWFKNFLKK</sequence>
<dbReference type="AlphaFoldDB" id="A0A498IPV7"/>
<evidence type="ECO:0000256" key="2">
    <source>
        <dbReference type="ARBA" id="ARBA00022801"/>
    </source>
</evidence>
<evidence type="ECO:0000256" key="1">
    <source>
        <dbReference type="ARBA" id="ARBA00010838"/>
    </source>
</evidence>
<evidence type="ECO:0000256" key="3">
    <source>
        <dbReference type="ARBA" id="ARBA00023295"/>
    </source>
</evidence>
<protein>
    <recommendedName>
        <fullName evidence="6">Beta-glucosidase</fullName>
    </recommendedName>
</protein>
<dbReference type="InterPro" id="IPR001360">
    <property type="entry name" value="Glyco_hydro_1"/>
</dbReference>
<keyword evidence="3" id="KW-0326">Glycosidase</keyword>
<dbReference type="SUPFAM" id="SSF51445">
    <property type="entry name" value="(Trans)glycosidases"/>
    <property type="match status" value="2"/>
</dbReference>
<dbReference type="GO" id="GO:0008422">
    <property type="term" value="F:beta-glucosidase activity"/>
    <property type="evidence" value="ECO:0007669"/>
    <property type="project" value="TreeGrafter"/>
</dbReference>
<dbReference type="STRING" id="3750.A0A498IPV7"/>
<dbReference type="PANTHER" id="PTHR10353">
    <property type="entry name" value="GLYCOSYL HYDROLASE"/>
    <property type="match status" value="1"/>
</dbReference>
<comment type="caution">
    <text evidence="4">The sequence shown here is derived from an EMBL/GenBank/DDBJ whole genome shotgun (WGS) entry which is preliminary data.</text>
</comment>
<reference evidence="4 5" key="1">
    <citation type="submission" date="2018-10" db="EMBL/GenBank/DDBJ databases">
        <title>A high-quality apple genome assembly.</title>
        <authorList>
            <person name="Hu J."/>
        </authorList>
    </citation>
    <scope>NUCLEOTIDE SEQUENCE [LARGE SCALE GENOMIC DNA]</scope>
    <source>
        <strain evidence="5">cv. HFTH1</strain>
        <tissue evidence="4">Young leaf</tissue>
    </source>
</reference>
<comment type="similarity">
    <text evidence="1">Belongs to the glycosyl hydrolase 1 family.</text>
</comment>
<keyword evidence="2" id="KW-0378">Hydrolase</keyword>
<dbReference type="PRINTS" id="PR00131">
    <property type="entry name" value="GLHYDRLASE1"/>
</dbReference>
<dbReference type="Proteomes" id="UP000290289">
    <property type="component" value="Chromosome 11"/>
</dbReference>
<dbReference type="GO" id="GO:0005975">
    <property type="term" value="P:carbohydrate metabolic process"/>
    <property type="evidence" value="ECO:0007669"/>
    <property type="project" value="InterPro"/>
</dbReference>
<dbReference type="InterPro" id="IPR017853">
    <property type="entry name" value="GH"/>
</dbReference>
<gene>
    <name evidence="4" type="ORF">DVH24_041987</name>
</gene>
<dbReference type="Gene3D" id="3.20.20.80">
    <property type="entry name" value="Glycosidases"/>
    <property type="match status" value="4"/>
</dbReference>
<dbReference type="PANTHER" id="PTHR10353:SF137">
    <property type="entry name" value="MYROSINASE 3-RELATED"/>
    <property type="match status" value="1"/>
</dbReference>
<dbReference type="EMBL" id="RDQH01000337">
    <property type="protein sequence ID" value="RXH85219.1"/>
    <property type="molecule type" value="Genomic_DNA"/>
</dbReference>
<accession>A0A498IPV7</accession>
<dbReference type="FunFam" id="3.20.20.80:FF:000020">
    <property type="entry name" value="Beta-glucosidase 12"/>
    <property type="match status" value="1"/>
</dbReference>
<keyword evidence="5" id="KW-1185">Reference proteome</keyword>
<evidence type="ECO:0008006" key="6">
    <source>
        <dbReference type="Google" id="ProtNLM"/>
    </source>
</evidence>
<dbReference type="PROSITE" id="PS00653">
    <property type="entry name" value="GLYCOSYL_HYDROL_F1_2"/>
    <property type="match status" value="2"/>
</dbReference>
<dbReference type="InterPro" id="IPR033132">
    <property type="entry name" value="GH_1_N_CS"/>
</dbReference>
<evidence type="ECO:0000313" key="4">
    <source>
        <dbReference type="EMBL" id="RXH85219.1"/>
    </source>
</evidence>